<evidence type="ECO:0000313" key="2">
    <source>
        <dbReference type="EMBL" id="SCT45008.1"/>
    </source>
</evidence>
<protein>
    <submittedName>
        <fullName evidence="1">Protein of uncharacterized function (DUF2602)</fullName>
    </submittedName>
</protein>
<proteinExistence type="predicted"/>
<dbReference type="InterPro" id="IPR019718">
    <property type="entry name" value="DUF2602"/>
</dbReference>
<organism evidence="1 4">
    <name type="scientific">Staphylococcus caeli</name>
    <dbReference type="NCBI Taxonomy" id="2201815"/>
    <lineage>
        <taxon>Bacteria</taxon>
        <taxon>Bacillati</taxon>
        <taxon>Bacillota</taxon>
        <taxon>Bacilli</taxon>
        <taxon>Bacillales</taxon>
        <taxon>Staphylococcaceae</taxon>
        <taxon>Staphylococcus</taxon>
    </lineage>
</organism>
<name>A0A1D4N3L3_9STAP</name>
<accession>A0A1D4N3L3</accession>
<keyword evidence="3" id="KW-1185">Reference proteome</keyword>
<gene>
    <name evidence="1" type="ORF">SAMEA2297795_01679</name>
    <name evidence="2" type="ORF">SAMEA2297796_02426</name>
</gene>
<reference evidence="1 4" key="1">
    <citation type="submission" date="2016-09" db="EMBL/GenBank/DDBJ databases">
        <authorList>
            <consortium name="Pathogen Informatics"/>
        </authorList>
    </citation>
    <scope>NUCLEOTIDE SEQUENCE [LARGE SCALE GENOMIC DNA]</scope>
    <source>
        <strain evidence="1 4">82B</strain>
    </source>
</reference>
<evidence type="ECO:0000313" key="3">
    <source>
        <dbReference type="Proteomes" id="UP000095412"/>
    </source>
</evidence>
<dbReference type="Proteomes" id="UP000095412">
    <property type="component" value="Unassembled WGS sequence"/>
</dbReference>
<dbReference type="RefSeq" id="WP_069996555.1">
    <property type="nucleotide sequence ID" value="NZ_FMPG01000006.1"/>
</dbReference>
<dbReference type="EMBL" id="FMPI01000027">
    <property type="protein sequence ID" value="SCT45008.1"/>
    <property type="molecule type" value="Genomic_DNA"/>
</dbReference>
<sequence length="64" mass="7319">MNVILTYSEKQAIATIDHLMNTYCNQCLLKQHIKKTEGKTQAHHFCISECSIGKEIKQLGNELQ</sequence>
<evidence type="ECO:0000313" key="4">
    <source>
        <dbReference type="Proteomes" id="UP000095768"/>
    </source>
</evidence>
<dbReference type="Proteomes" id="UP000095768">
    <property type="component" value="Unassembled WGS sequence"/>
</dbReference>
<dbReference type="AlphaFoldDB" id="A0A1D4N3L3"/>
<reference evidence="2 3" key="2">
    <citation type="submission" date="2016-09" db="EMBL/GenBank/DDBJ databases">
        <authorList>
            <consortium name="Pathogen Informatics"/>
            <person name="Sun Q."/>
            <person name="Inoue M."/>
        </authorList>
    </citation>
    <scope>NUCLEOTIDE SEQUENCE [LARGE SCALE GENOMIC DNA]</scope>
    <source>
        <strain evidence="2 3">82C</strain>
    </source>
</reference>
<dbReference type="EMBL" id="FMPG01000006">
    <property type="protein sequence ID" value="SCT05322.1"/>
    <property type="molecule type" value="Genomic_DNA"/>
</dbReference>
<dbReference type="OrthoDB" id="2454446at2"/>
<dbReference type="Pfam" id="PF10782">
    <property type="entry name" value="zf-C2HCIx2C"/>
    <property type="match status" value="1"/>
</dbReference>
<evidence type="ECO:0000313" key="1">
    <source>
        <dbReference type="EMBL" id="SCT05322.1"/>
    </source>
</evidence>